<dbReference type="KEGG" id="obi:106879382"/>
<dbReference type="OrthoDB" id="6412411at2759"/>
<dbReference type="PANTHER" id="PTHR47163:SF2">
    <property type="entry name" value="SI:DKEY-17M8.2"/>
    <property type="match status" value="1"/>
</dbReference>
<dbReference type="InterPro" id="IPR053164">
    <property type="entry name" value="IS1016-like_transposase"/>
</dbReference>
<accession>A0A0L8G3P2</accession>
<dbReference type="PANTHER" id="PTHR47163">
    <property type="entry name" value="DDE_TNP_IS1595 DOMAIN-CONTAINING PROTEIN"/>
    <property type="match status" value="1"/>
</dbReference>
<protein>
    <recommendedName>
        <fullName evidence="1">ISXO2-like transposase domain-containing protein</fullName>
    </recommendedName>
</protein>
<dbReference type="InterPro" id="IPR024445">
    <property type="entry name" value="Tnp_ISXO2-like"/>
</dbReference>
<dbReference type="EMBL" id="KQ424081">
    <property type="protein sequence ID" value="KOF71627.1"/>
    <property type="molecule type" value="Genomic_DNA"/>
</dbReference>
<organism evidence="2">
    <name type="scientific">Octopus bimaculoides</name>
    <name type="common">California two-spotted octopus</name>
    <dbReference type="NCBI Taxonomy" id="37653"/>
    <lineage>
        <taxon>Eukaryota</taxon>
        <taxon>Metazoa</taxon>
        <taxon>Spiralia</taxon>
        <taxon>Lophotrochozoa</taxon>
        <taxon>Mollusca</taxon>
        <taxon>Cephalopoda</taxon>
        <taxon>Coleoidea</taxon>
        <taxon>Octopodiformes</taxon>
        <taxon>Octopoda</taxon>
        <taxon>Incirrata</taxon>
        <taxon>Octopodidae</taxon>
        <taxon>Octopus</taxon>
    </lineage>
</organism>
<evidence type="ECO:0000313" key="2">
    <source>
        <dbReference type="EMBL" id="KOF71627.1"/>
    </source>
</evidence>
<sequence>MVDPAGQADPTAICSDVMNDQEIRQETWKFFDLIPQTNTEEVAITWLAKHRLISNSVKCPTCSNLCTLVDHPEDIDGKRWKCDLDSFTQSVRNGSIFEDSDVSLTTFIWLMYMWSREHLNSEIAHETKVNVNTIDDLCQYIRELLEGFLEDHPTELGDDPPEIGGFDSQTGKPKVVEIDVTTISKPKPNGKKHVKGYKVFGGIERGSEKCFLVPIEHRNKDAFEAAIVRWVLPGTHIVSGVWAEYLQISQIQQGIYTHDYINQIERDSENQTSDIDRMWLRVKGKLRRKHVTSDKAVFQSLLAEFIWRSHFKNDNKFAALIYCITHLYKV</sequence>
<feature type="domain" description="ISXO2-like transposase" evidence="1">
    <location>
        <begin position="197"/>
        <end position="309"/>
    </location>
</feature>
<evidence type="ECO:0000259" key="1">
    <source>
        <dbReference type="Pfam" id="PF12762"/>
    </source>
</evidence>
<reference evidence="2" key="1">
    <citation type="submission" date="2015-07" db="EMBL/GenBank/DDBJ databases">
        <title>MeaNS - Measles Nucleotide Surveillance Program.</title>
        <authorList>
            <person name="Tran T."/>
            <person name="Druce J."/>
        </authorList>
    </citation>
    <scope>NUCLEOTIDE SEQUENCE</scope>
    <source>
        <strain evidence="2">UCB-OBI-ISO-001</strain>
        <tissue evidence="2">Gonad</tissue>
    </source>
</reference>
<dbReference type="AlphaFoldDB" id="A0A0L8G3P2"/>
<gene>
    <name evidence="2" type="ORF">OCBIM_22000825mg</name>
</gene>
<proteinExistence type="predicted"/>
<dbReference type="OMA" id="LIYCITH"/>
<dbReference type="Pfam" id="PF12762">
    <property type="entry name" value="DDE_Tnp_IS1595"/>
    <property type="match status" value="1"/>
</dbReference>
<name>A0A0L8G3P2_OCTBM</name>
<dbReference type="STRING" id="37653.A0A0L8G3P2"/>